<proteinExistence type="predicted"/>
<dbReference type="WBParaSite" id="PSAMB.scaffold23359size434.g38884.t1">
    <property type="protein sequence ID" value="PSAMB.scaffold23359size434.g38884.t1"/>
    <property type="gene ID" value="PSAMB.scaffold23359size434.g38884"/>
</dbReference>
<dbReference type="AlphaFoldDB" id="A0A914VQS5"/>
<evidence type="ECO:0000313" key="1">
    <source>
        <dbReference type="Proteomes" id="UP000887566"/>
    </source>
</evidence>
<evidence type="ECO:0000313" key="2">
    <source>
        <dbReference type="WBParaSite" id="PSAMB.scaffold23359size434.g38884.t1"/>
    </source>
</evidence>
<accession>A0A914VQS5</accession>
<dbReference type="Proteomes" id="UP000887566">
    <property type="component" value="Unplaced"/>
</dbReference>
<keyword evidence="1" id="KW-1185">Reference proteome</keyword>
<sequence>MIGLNGNSASAAAPRAAGAPTLTGAKLGSAISGLFGGTLGGAAPGGAPGTGNVISNVLYNALTSGSLHSNATEDDNGTLVLSTEQKEAIGENIALIQQLITQPSSPLCNPKPTP</sequence>
<reference evidence="2" key="1">
    <citation type="submission" date="2022-11" db="UniProtKB">
        <authorList>
            <consortium name="WormBaseParasite"/>
        </authorList>
    </citation>
    <scope>IDENTIFICATION</scope>
</reference>
<organism evidence="1 2">
    <name type="scientific">Plectus sambesii</name>
    <dbReference type="NCBI Taxonomy" id="2011161"/>
    <lineage>
        <taxon>Eukaryota</taxon>
        <taxon>Metazoa</taxon>
        <taxon>Ecdysozoa</taxon>
        <taxon>Nematoda</taxon>
        <taxon>Chromadorea</taxon>
        <taxon>Plectida</taxon>
        <taxon>Plectina</taxon>
        <taxon>Plectoidea</taxon>
        <taxon>Plectidae</taxon>
        <taxon>Plectus</taxon>
    </lineage>
</organism>
<protein>
    <submittedName>
        <fullName evidence="2">Uncharacterized protein</fullName>
    </submittedName>
</protein>
<name>A0A914VQS5_9BILA</name>